<feature type="binding site" evidence="5">
    <location>
        <position position="99"/>
    </location>
    <ligand>
        <name>substrate</name>
    </ligand>
</feature>
<dbReference type="HOGENOM" id="CLU_016218_1_2_9"/>
<evidence type="ECO:0000313" key="7">
    <source>
        <dbReference type="Proteomes" id="UP000006620"/>
    </source>
</evidence>
<evidence type="ECO:0000256" key="3">
    <source>
        <dbReference type="ARBA" id="ARBA00023235"/>
    </source>
</evidence>
<evidence type="ECO:0000256" key="1">
    <source>
        <dbReference type="ARBA" id="ARBA00022605"/>
    </source>
</evidence>
<dbReference type="InterPro" id="IPR005251">
    <property type="entry name" value="IF-M1Pi"/>
</dbReference>
<dbReference type="NCBIfam" id="TIGR00512">
    <property type="entry name" value="salvage_mtnA"/>
    <property type="match status" value="1"/>
</dbReference>
<protein>
    <recommendedName>
        <fullName evidence="5">Methylthioribose-1-phosphate isomerase</fullName>
        <shortName evidence="5">M1Pi</shortName>
        <shortName evidence="5">MTR-1-P isomerase</shortName>
        <ecNumber evidence="5">5.3.1.23</ecNumber>
    </recommendedName>
    <alternativeName>
        <fullName evidence="5">S-methyl-5-thioribose-1-phosphate isomerase</fullName>
    </alternativeName>
</protein>
<dbReference type="RefSeq" id="WP_013914829.1">
    <property type="nucleotide sequence ID" value="NC_015690.1"/>
</dbReference>
<accession>F8FCU3</accession>
<dbReference type="InterPro" id="IPR011559">
    <property type="entry name" value="Initiation_fac_2B_a/b/d"/>
</dbReference>
<dbReference type="Gene3D" id="3.40.50.10470">
    <property type="entry name" value="Translation initiation factor eif-2b, domain 2"/>
    <property type="match status" value="1"/>
</dbReference>
<dbReference type="FunFam" id="3.40.50.10470:FF:000006">
    <property type="entry name" value="Methylthioribose-1-phosphate isomerase"/>
    <property type="match status" value="1"/>
</dbReference>
<dbReference type="GO" id="GO:0046523">
    <property type="term" value="F:S-methyl-5-thioribose-1-phosphate isomerase activity"/>
    <property type="evidence" value="ECO:0007669"/>
    <property type="project" value="UniProtKB-UniRule"/>
</dbReference>
<reference evidence="7" key="1">
    <citation type="submission" date="2011-06" db="EMBL/GenBank/DDBJ databases">
        <title>Complete genome sequence of Paenibacillus mucilaginosus KNP414.</title>
        <authorList>
            <person name="Wang J."/>
            <person name="Hu S."/>
            <person name="Hu X."/>
            <person name="Zhang B."/>
            <person name="Dong D."/>
            <person name="Zhang S."/>
            <person name="Zhao K."/>
            <person name="Wu D."/>
        </authorList>
    </citation>
    <scope>NUCLEOTIDE SEQUENCE [LARGE SCALE GENOMIC DNA]</scope>
    <source>
        <strain evidence="7">KNP414</strain>
    </source>
</reference>
<keyword evidence="2 5" id="KW-0486">Methionine biosynthesis</keyword>
<dbReference type="NCBIfam" id="TIGR00524">
    <property type="entry name" value="eIF-2B_rel"/>
    <property type="match status" value="1"/>
</dbReference>
<dbReference type="EC" id="5.3.1.23" evidence="5"/>
<dbReference type="HAMAP" id="MF_01678">
    <property type="entry name" value="Salvage_MtnA"/>
    <property type="match status" value="1"/>
</dbReference>
<evidence type="ECO:0000313" key="6">
    <source>
        <dbReference type="EMBL" id="AEI39665.1"/>
    </source>
</evidence>
<feature type="binding site" evidence="5">
    <location>
        <begin position="57"/>
        <end position="59"/>
    </location>
    <ligand>
        <name>substrate</name>
    </ligand>
</feature>
<evidence type="ECO:0000256" key="5">
    <source>
        <dbReference type="HAMAP-Rule" id="MF_01678"/>
    </source>
</evidence>
<feature type="site" description="Transition state stabilizer" evidence="5">
    <location>
        <position position="171"/>
    </location>
</feature>
<dbReference type="Pfam" id="PF01008">
    <property type="entry name" value="IF-2B"/>
    <property type="match status" value="1"/>
</dbReference>
<name>F8FCU3_PAEMK</name>
<dbReference type="InterPro" id="IPR037171">
    <property type="entry name" value="NagB/RpiA_transferase-like"/>
</dbReference>
<feature type="binding site" evidence="5">
    <location>
        <begin position="261"/>
        <end position="262"/>
    </location>
    <ligand>
        <name>substrate</name>
    </ligand>
</feature>
<dbReference type="EMBL" id="CP002869">
    <property type="protein sequence ID" value="AEI39665.1"/>
    <property type="molecule type" value="Genomic_DNA"/>
</dbReference>
<dbReference type="SUPFAM" id="SSF100950">
    <property type="entry name" value="NagB/RpiA/CoA transferase-like"/>
    <property type="match status" value="1"/>
</dbReference>
<dbReference type="InterPro" id="IPR027363">
    <property type="entry name" value="M1Pi_N"/>
</dbReference>
<comment type="similarity">
    <text evidence="5">Belongs to the EIF-2B alpha/beta/delta subunits family. MtnA subfamily.</text>
</comment>
<dbReference type="PATRIC" id="fig|1036673.3.peg.969"/>
<dbReference type="FunFam" id="1.20.120.420:FF:000003">
    <property type="entry name" value="Methylthioribose-1-phosphate isomerase"/>
    <property type="match status" value="1"/>
</dbReference>
<dbReference type="NCBIfam" id="NF004326">
    <property type="entry name" value="PRK05720.1"/>
    <property type="match status" value="1"/>
</dbReference>
<comment type="pathway">
    <text evidence="5">Amino-acid biosynthesis; L-methionine biosynthesis via salvage pathway; L-methionine from S-methyl-5-thio-alpha-D-ribose 1-phosphate: step 1/6.</text>
</comment>
<organism evidence="6 7">
    <name type="scientific">Paenibacillus mucilaginosus (strain KNP414)</name>
    <dbReference type="NCBI Taxonomy" id="1036673"/>
    <lineage>
        <taxon>Bacteria</taxon>
        <taxon>Bacillati</taxon>
        <taxon>Bacillota</taxon>
        <taxon>Bacilli</taxon>
        <taxon>Bacillales</taxon>
        <taxon>Paenibacillaceae</taxon>
        <taxon>Paenibacillus</taxon>
    </lineage>
</organism>
<dbReference type="Gene3D" id="1.20.120.420">
    <property type="entry name" value="translation initiation factor eif-2b, domain 1"/>
    <property type="match status" value="1"/>
</dbReference>
<proteinExistence type="inferred from homology"/>
<reference evidence="6 7" key="2">
    <citation type="journal article" date="2013" name="Genome Announc.">
        <title>Genome Sequence of Growth-Improving Paenibacillus mucilaginosus Strain KNP414.</title>
        <authorList>
            <person name="Lu J.J."/>
            <person name="Wang J.F."/>
            <person name="Hu X.F."/>
        </authorList>
    </citation>
    <scope>NUCLEOTIDE SEQUENCE [LARGE SCALE GENOMIC DNA]</scope>
    <source>
        <strain evidence="6 7">KNP414</strain>
    </source>
</reference>
<sequence>MTVQNQETADWLQSVRWNSLEDRLDLLDQRLLPDEILYLELTTSEQVWDAIKQLAVRGAPAIGIAAAFGVYLGIRGVNGSREELLAEAGRQCDYLATSRPTAVNLFWALDRMRARAEALLGADSDTSVETAKELLLDEARAIQAEDEETCRLIGEHALELFQDGMGVLTHCNAGGLATARYGTALAPMYLAQEKGIALKVFADETRPVLQGARLTAFELQQAGVDVTLICDNMAGAVMAKGWVQAVIVGTDRVAANGDVANKIGTYSVAVLAKAHGIPFYVACPMSTIDLGTPTGADIPIEERHEDEITQGFGKRTAPAGVKVYNPAFDVTPNEYVTAIITEKGVIRAPYAENLKKLFE</sequence>
<dbReference type="PANTHER" id="PTHR43475">
    <property type="entry name" value="METHYLTHIORIBOSE-1-PHOSPHATE ISOMERASE"/>
    <property type="match status" value="1"/>
</dbReference>
<evidence type="ECO:0000256" key="2">
    <source>
        <dbReference type="ARBA" id="ARBA00023167"/>
    </source>
</evidence>
<dbReference type="UniPathway" id="UPA00904">
    <property type="reaction ID" value="UER00874"/>
</dbReference>
<dbReference type="Proteomes" id="UP000006620">
    <property type="component" value="Chromosome"/>
</dbReference>
<dbReference type="KEGG" id="pms:KNP414_01097"/>
<keyword evidence="3 5" id="KW-0413">Isomerase</keyword>
<comment type="catalytic activity">
    <reaction evidence="4 5">
        <text>5-(methylsulfanyl)-alpha-D-ribose 1-phosphate = 5-(methylsulfanyl)-D-ribulose 1-phosphate</text>
        <dbReference type="Rhea" id="RHEA:19989"/>
        <dbReference type="ChEBI" id="CHEBI:58533"/>
        <dbReference type="ChEBI" id="CHEBI:58548"/>
        <dbReference type="EC" id="5.3.1.23"/>
    </reaction>
</comment>
<dbReference type="GO" id="GO:0019509">
    <property type="term" value="P:L-methionine salvage from methylthioadenosine"/>
    <property type="evidence" value="ECO:0007669"/>
    <property type="project" value="UniProtKB-UniRule"/>
</dbReference>
<evidence type="ECO:0000256" key="4">
    <source>
        <dbReference type="ARBA" id="ARBA00052401"/>
    </source>
</evidence>
<dbReference type="AlphaFoldDB" id="F8FCU3"/>
<gene>
    <name evidence="6" type="primary">mtnA1</name>
    <name evidence="5" type="synonym">mtnA</name>
    <name evidence="6" type="ordered locus">KNP414_01097</name>
</gene>
<dbReference type="InterPro" id="IPR042529">
    <property type="entry name" value="IF_2B-like_C"/>
</dbReference>
<feature type="binding site" evidence="5">
    <location>
        <position position="210"/>
    </location>
    <ligand>
        <name>substrate</name>
    </ligand>
</feature>
<dbReference type="PANTHER" id="PTHR43475:SF4">
    <property type="entry name" value="METHYLTHIORIBOSE-1-PHOSPHATE ISOMERASE"/>
    <property type="match status" value="1"/>
</dbReference>
<keyword evidence="1 5" id="KW-0028">Amino-acid biosynthesis</keyword>
<dbReference type="InterPro" id="IPR000649">
    <property type="entry name" value="IF-2B-related"/>
</dbReference>
<comment type="function">
    <text evidence="5">Catalyzes the interconversion of methylthioribose-1-phosphate (MTR-1-P) into methylthioribulose-1-phosphate (MTRu-1-P).</text>
</comment>
<feature type="active site" description="Proton donor" evidence="5">
    <location>
        <position position="251"/>
    </location>
</feature>